<dbReference type="SUPFAM" id="SSF47413">
    <property type="entry name" value="lambda repressor-like DNA-binding domains"/>
    <property type="match status" value="1"/>
</dbReference>
<accession>A0ABW1EKE9</accession>
<dbReference type="Proteomes" id="UP001596091">
    <property type="component" value="Unassembled WGS sequence"/>
</dbReference>
<organism evidence="2 3">
    <name type="scientific">Acidicapsa dinghuensis</name>
    <dbReference type="NCBI Taxonomy" id="2218256"/>
    <lineage>
        <taxon>Bacteria</taxon>
        <taxon>Pseudomonadati</taxon>
        <taxon>Acidobacteriota</taxon>
        <taxon>Terriglobia</taxon>
        <taxon>Terriglobales</taxon>
        <taxon>Acidobacteriaceae</taxon>
        <taxon>Acidicapsa</taxon>
    </lineage>
</organism>
<comment type="caution">
    <text evidence="2">The sequence shown here is derived from an EMBL/GenBank/DDBJ whole genome shotgun (WGS) entry which is preliminary data.</text>
</comment>
<dbReference type="Gene3D" id="1.10.260.40">
    <property type="entry name" value="lambda repressor-like DNA-binding domains"/>
    <property type="match status" value="1"/>
</dbReference>
<dbReference type="Pfam" id="PF01381">
    <property type="entry name" value="HTH_3"/>
    <property type="match status" value="1"/>
</dbReference>
<reference evidence="3" key="1">
    <citation type="journal article" date="2019" name="Int. J. Syst. Evol. Microbiol.">
        <title>The Global Catalogue of Microorganisms (GCM) 10K type strain sequencing project: providing services to taxonomists for standard genome sequencing and annotation.</title>
        <authorList>
            <consortium name="The Broad Institute Genomics Platform"/>
            <consortium name="The Broad Institute Genome Sequencing Center for Infectious Disease"/>
            <person name="Wu L."/>
            <person name="Ma J."/>
        </authorList>
    </citation>
    <scope>NUCLEOTIDE SEQUENCE [LARGE SCALE GENOMIC DNA]</scope>
    <source>
        <strain evidence="3">JCM 4087</strain>
    </source>
</reference>
<gene>
    <name evidence="2" type="ORF">ACFPT7_18640</name>
</gene>
<dbReference type="InterPro" id="IPR001387">
    <property type="entry name" value="Cro/C1-type_HTH"/>
</dbReference>
<dbReference type="PROSITE" id="PS50943">
    <property type="entry name" value="HTH_CROC1"/>
    <property type="match status" value="1"/>
</dbReference>
<keyword evidence="3" id="KW-1185">Reference proteome</keyword>
<name>A0ABW1EKE9_9BACT</name>
<dbReference type="InterPro" id="IPR010982">
    <property type="entry name" value="Lambda_DNA-bd_dom_sf"/>
</dbReference>
<dbReference type="SMART" id="SM00530">
    <property type="entry name" value="HTH_XRE"/>
    <property type="match status" value="1"/>
</dbReference>
<dbReference type="EMBL" id="JBHSPH010000009">
    <property type="protein sequence ID" value="MFC5864331.1"/>
    <property type="molecule type" value="Genomic_DNA"/>
</dbReference>
<sequence>MTKEEIQSVMLQARLEAGLTQQDMANMMATKQSTIARMESGRYPVRLLTLMKWAEVTGKRLEIRLV</sequence>
<proteinExistence type="predicted"/>
<dbReference type="RefSeq" id="WP_263342067.1">
    <property type="nucleotide sequence ID" value="NZ_JAGSYH010000009.1"/>
</dbReference>
<evidence type="ECO:0000313" key="2">
    <source>
        <dbReference type="EMBL" id="MFC5864331.1"/>
    </source>
</evidence>
<feature type="domain" description="HTH cro/C1-type" evidence="1">
    <location>
        <begin position="10"/>
        <end position="64"/>
    </location>
</feature>
<evidence type="ECO:0000259" key="1">
    <source>
        <dbReference type="PROSITE" id="PS50943"/>
    </source>
</evidence>
<evidence type="ECO:0000313" key="3">
    <source>
        <dbReference type="Proteomes" id="UP001596091"/>
    </source>
</evidence>
<protein>
    <submittedName>
        <fullName evidence="2">Helix-turn-helix transcriptional regulator</fullName>
    </submittedName>
</protein>
<dbReference type="CDD" id="cd00093">
    <property type="entry name" value="HTH_XRE"/>
    <property type="match status" value="1"/>
</dbReference>